<evidence type="ECO:0000256" key="6">
    <source>
        <dbReference type="ARBA" id="ARBA00022723"/>
    </source>
</evidence>
<organism evidence="15 16">
    <name type="scientific">Dryococelus australis</name>
    <dbReference type="NCBI Taxonomy" id="614101"/>
    <lineage>
        <taxon>Eukaryota</taxon>
        <taxon>Metazoa</taxon>
        <taxon>Ecdysozoa</taxon>
        <taxon>Arthropoda</taxon>
        <taxon>Hexapoda</taxon>
        <taxon>Insecta</taxon>
        <taxon>Pterygota</taxon>
        <taxon>Neoptera</taxon>
        <taxon>Polyneoptera</taxon>
        <taxon>Phasmatodea</taxon>
        <taxon>Verophasmatodea</taxon>
        <taxon>Anareolatae</taxon>
        <taxon>Phasmatidae</taxon>
        <taxon>Eurycanthinae</taxon>
        <taxon>Dryococelus</taxon>
    </lineage>
</organism>
<dbReference type="SUPFAM" id="SSF48264">
    <property type="entry name" value="Cytochrome P450"/>
    <property type="match status" value="1"/>
</dbReference>
<dbReference type="PANTHER" id="PTHR24291:SF189">
    <property type="entry name" value="CYTOCHROME P450 4C3-RELATED"/>
    <property type="match status" value="1"/>
</dbReference>
<dbReference type="Proteomes" id="UP001159363">
    <property type="component" value="Chromosome 5"/>
</dbReference>
<keyword evidence="10 13" id="KW-0408">Iron</keyword>
<keyword evidence="12 14" id="KW-0472">Membrane</keyword>
<evidence type="ECO:0000256" key="3">
    <source>
        <dbReference type="ARBA" id="ARBA00004406"/>
    </source>
</evidence>
<evidence type="ECO:0000256" key="11">
    <source>
        <dbReference type="ARBA" id="ARBA00023033"/>
    </source>
</evidence>
<dbReference type="PROSITE" id="PS00086">
    <property type="entry name" value="CYTOCHROME_P450"/>
    <property type="match status" value="1"/>
</dbReference>
<feature type="transmembrane region" description="Helical" evidence="14">
    <location>
        <begin position="246"/>
        <end position="269"/>
    </location>
</feature>
<keyword evidence="16" id="KW-1185">Reference proteome</keyword>
<evidence type="ECO:0000313" key="15">
    <source>
        <dbReference type="EMBL" id="KAJ8881907.1"/>
    </source>
</evidence>
<comment type="subcellular location">
    <subcellularLocation>
        <location evidence="3">Endoplasmic reticulum membrane</location>
        <topology evidence="3">Peripheral membrane protein</topology>
    </subcellularLocation>
    <subcellularLocation>
        <location evidence="2">Microsome membrane</location>
        <topology evidence="2">Peripheral membrane protein</topology>
    </subcellularLocation>
</comment>
<evidence type="ECO:0000256" key="8">
    <source>
        <dbReference type="ARBA" id="ARBA00022848"/>
    </source>
</evidence>
<comment type="cofactor">
    <cofactor evidence="1">
        <name>heme</name>
        <dbReference type="ChEBI" id="CHEBI:30413"/>
    </cofactor>
</comment>
<evidence type="ECO:0000256" key="7">
    <source>
        <dbReference type="ARBA" id="ARBA00022824"/>
    </source>
</evidence>
<sequence length="441" mass="50667">MPQVLWYFSAFLVTAVFLAIVFCVRFLRSQRYLLGTKIPGPAPIPLLGNLHTFAAQTSRVLEFLKEVIGVYGPTCRFWFGTHLVVAVFNPTDVQTVVSSRKMIDKPFFYKPLRKLWGCGLSSEPLVGWKKHRKIMDPAFRVKLIESFVDVFKTKSEILADRLRSHADEQPFDVLGYALKFTIDNTTQTTLGTSVDFQTGESSELMEDFLDMKNSVWQLVLLNKLCTFQNGRESCLMTKKELRDQSIHVTITAMDTSAIALSTVLMLLGLHQDVQQRVIEEQKRVLCDDRHRSVKLEELREIVLKESLRLFPPLPIMGRRVQEAVDIEGYTLPAGSTVIIPIYLIHRDPRSFTRPEEFYPDRFHPSNCQGRHPCSFIPFSTGRRDCIGKTYASVLLKTALSIILRQFEILPCMSREQMEAVGFQVTIEMKHGYKIKLRPRLW</sequence>
<comment type="similarity">
    <text evidence="4 13">Belongs to the cytochrome P450 family.</text>
</comment>
<dbReference type="PRINTS" id="PR00385">
    <property type="entry name" value="P450"/>
</dbReference>
<dbReference type="InterPro" id="IPR017972">
    <property type="entry name" value="Cyt_P450_CS"/>
</dbReference>
<name>A0ABQ9HC58_9NEOP</name>
<accession>A0ABQ9HC58</accession>
<keyword evidence="7" id="KW-0256">Endoplasmic reticulum</keyword>
<evidence type="ECO:0000256" key="13">
    <source>
        <dbReference type="RuleBase" id="RU000461"/>
    </source>
</evidence>
<dbReference type="InterPro" id="IPR002401">
    <property type="entry name" value="Cyt_P450_E_grp-I"/>
</dbReference>
<keyword evidence="9 13" id="KW-0560">Oxidoreductase</keyword>
<evidence type="ECO:0000256" key="4">
    <source>
        <dbReference type="ARBA" id="ARBA00010617"/>
    </source>
</evidence>
<keyword evidence="6 13" id="KW-0479">Metal-binding</keyword>
<dbReference type="Gene3D" id="1.10.630.10">
    <property type="entry name" value="Cytochrome P450"/>
    <property type="match status" value="2"/>
</dbReference>
<dbReference type="PANTHER" id="PTHR24291">
    <property type="entry name" value="CYTOCHROME P450 FAMILY 4"/>
    <property type="match status" value="1"/>
</dbReference>
<evidence type="ECO:0000256" key="9">
    <source>
        <dbReference type="ARBA" id="ARBA00023002"/>
    </source>
</evidence>
<protein>
    <recommendedName>
        <fullName evidence="17">Cytochrome P450</fullName>
    </recommendedName>
</protein>
<evidence type="ECO:0000256" key="12">
    <source>
        <dbReference type="ARBA" id="ARBA00023136"/>
    </source>
</evidence>
<gene>
    <name evidence="15" type="ORF">PR048_018393</name>
</gene>
<dbReference type="Pfam" id="PF00067">
    <property type="entry name" value="p450"/>
    <property type="match status" value="1"/>
</dbReference>
<dbReference type="InterPro" id="IPR050196">
    <property type="entry name" value="Cytochrome_P450_Monoox"/>
</dbReference>
<evidence type="ECO:0000256" key="5">
    <source>
        <dbReference type="ARBA" id="ARBA00022617"/>
    </source>
</evidence>
<dbReference type="InterPro" id="IPR036396">
    <property type="entry name" value="Cyt_P450_sf"/>
</dbReference>
<keyword evidence="5 13" id="KW-0349">Heme</keyword>
<keyword evidence="14" id="KW-1133">Transmembrane helix</keyword>
<dbReference type="InterPro" id="IPR001128">
    <property type="entry name" value="Cyt_P450"/>
</dbReference>
<evidence type="ECO:0000256" key="1">
    <source>
        <dbReference type="ARBA" id="ARBA00001971"/>
    </source>
</evidence>
<proteinExistence type="inferred from homology"/>
<reference evidence="15 16" key="1">
    <citation type="submission" date="2023-02" db="EMBL/GenBank/DDBJ databases">
        <title>LHISI_Scaffold_Assembly.</title>
        <authorList>
            <person name="Stuart O.P."/>
            <person name="Cleave R."/>
            <person name="Magrath M.J.L."/>
            <person name="Mikheyev A.S."/>
        </authorList>
    </citation>
    <scope>NUCLEOTIDE SEQUENCE [LARGE SCALE GENOMIC DNA]</scope>
    <source>
        <strain evidence="15">Daus_M_001</strain>
        <tissue evidence="15">Leg muscle</tissue>
    </source>
</reference>
<comment type="caution">
    <text evidence="15">The sequence shown here is derived from an EMBL/GenBank/DDBJ whole genome shotgun (WGS) entry which is preliminary data.</text>
</comment>
<evidence type="ECO:0008006" key="17">
    <source>
        <dbReference type="Google" id="ProtNLM"/>
    </source>
</evidence>
<evidence type="ECO:0000313" key="16">
    <source>
        <dbReference type="Proteomes" id="UP001159363"/>
    </source>
</evidence>
<evidence type="ECO:0000256" key="10">
    <source>
        <dbReference type="ARBA" id="ARBA00023004"/>
    </source>
</evidence>
<dbReference type="PRINTS" id="PR00463">
    <property type="entry name" value="EP450I"/>
</dbReference>
<dbReference type="EMBL" id="JARBHB010000006">
    <property type="protein sequence ID" value="KAJ8881907.1"/>
    <property type="molecule type" value="Genomic_DNA"/>
</dbReference>
<keyword evidence="8" id="KW-0492">Microsome</keyword>
<keyword evidence="11 13" id="KW-0503">Monooxygenase</keyword>
<evidence type="ECO:0000256" key="14">
    <source>
        <dbReference type="SAM" id="Phobius"/>
    </source>
</evidence>
<evidence type="ECO:0000256" key="2">
    <source>
        <dbReference type="ARBA" id="ARBA00004174"/>
    </source>
</evidence>
<keyword evidence="14" id="KW-0812">Transmembrane</keyword>
<feature type="transmembrane region" description="Helical" evidence="14">
    <location>
        <begin position="6"/>
        <end position="27"/>
    </location>
</feature>